<name>A0ABX5PWY0_9FLAO</name>
<evidence type="ECO:0000313" key="2">
    <source>
        <dbReference type="Proteomes" id="UP000248584"/>
    </source>
</evidence>
<dbReference type="RefSeq" id="WP_015363293.1">
    <property type="nucleotide sequence ID" value="NZ_QKZR01000003.1"/>
</dbReference>
<keyword evidence="2" id="KW-1185">Reference proteome</keyword>
<evidence type="ECO:0008006" key="3">
    <source>
        <dbReference type="Google" id="ProtNLM"/>
    </source>
</evidence>
<sequence length="209" mass="24455">MKLAIIVAFFILSASKKIYAQNDHLEPVKSIFDEYDFRFVYHSDIRKILMNGMSDAPEVRFLIIPSFATEEVVAIEKEDENYYIIHHRMTKSIWYTDENKEDIKVQKTKVRISKFDAQLYIDLFKAAMSKRKYPHKMNFGTDGNNYYFSVYDSPLKTGTTWSPRKGTKMKELVDIGNSLIKLALQSEKGKIAQLNDETKLKINQLKTRF</sequence>
<protein>
    <recommendedName>
        <fullName evidence="3">DUF4136 domain-containing protein</fullName>
    </recommendedName>
</protein>
<reference evidence="1 2" key="1">
    <citation type="submission" date="2018-06" db="EMBL/GenBank/DDBJ databases">
        <title>Genomic Encyclopedia of Archaeal and Bacterial Type Strains, Phase II (KMG-II): from individual species to whole genera.</title>
        <authorList>
            <person name="Goeker M."/>
        </authorList>
    </citation>
    <scope>NUCLEOTIDE SEQUENCE [LARGE SCALE GENOMIC DNA]</scope>
    <source>
        <strain evidence="1 2">DSM 17205</strain>
    </source>
</reference>
<organism evidence="1 2">
    <name type="scientific">Nonlabens dokdonensis</name>
    <dbReference type="NCBI Taxonomy" id="328515"/>
    <lineage>
        <taxon>Bacteria</taxon>
        <taxon>Pseudomonadati</taxon>
        <taxon>Bacteroidota</taxon>
        <taxon>Flavobacteriia</taxon>
        <taxon>Flavobacteriales</taxon>
        <taxon>Flavobacteriaceae</taxon>
        <taxon>Nonlabens</taxon>
    </lineage>
</organism>
<gene>
    <name evidence="1" type="ORF">LX97_02024</name>
</gene>
<comment type="caution">
    <text evidence="1">The sequence shown here is derived from an EMBL/GenBank/DDBJ whole genome shotgun (WGS) entry which is preliminary data.</text>
</comment>
<evidence type="ECO:0000313" key="1">
    <source>
        <dbReference type="EMBL" id="PZX39670.1"/>
    </source>
</evidence>
<proteinExistence type="predicted"/>
<dbReference type="EMBL" id="QKZR01000003">
    <property type="protein sequence ID" value="PZX39670.1"/>
    <property type="molecule type" value="Genomic_DNA"/>
</dbReference>
<dbReference type="Proteomes" id="UP000248584">
    <property type="component" value="Unassembled WGS sequence"/>
</dbReference>
<accession>A0ABX5PWY0</accession>